<dbReference type="Pfam" id="PF08393">
    <property type="entry name" value="DHC_N2"/>
    <property type="match status" value="1"/>
</dbReference>
<dbReference type="GO" id="GO:0031514">
    <property type="term" value="C:motile cilium"/>
    <property type="evidence" value="ECO:0007669"/>
    <property type="project" value="UniProtKB-SubCell"/>
</dbReference>
<dbReference type="Gene3D" id="1.10.472.130">
    <property type="match status" value="1"/>
</dbReference>
<dbReference type="InterPro" id="IPR003593">
    <property type="entry name" value="AAA+_ATPase"/>
</dbReference>
<evidence type="ECO:0000256" key="11">
    <source>
        <dbReference type="ARBA" id="ARBA00022846"/>
    </source>
</evidence>
<feature type="domain" description="AAA+ ATPase" evidence="22">
    <location>
        <begin position="1273"/>
        <end position="1412"/>
    </location>
</feature>
<dbReference type="FunFam" id="1.10.287.2620:FF:000002">
    <property type="entry name" value="Dynein heavy chain 2, axonemal"/>
    <property type="match status" value="1"/>
</dbReference>
<dbReference type="Pfam" id="PF03028">
    <property type="entry name" value="Dynein_heavy"/>
    <property type="match status" value="1"/>
</dbReference>
<keyword evidence="14" id="KW-0969">Cilium</keyword>
<evidence type="ECO:0000256" key="20">
    <source>
        <dbReference type="SAM" id="Coils"/>
    </source>
</evidence>
<dbReference type="GO" id="GO:0003341">
    <property type="term" value="P:cilium movement"/>
    <property type="evidence" value="ECO:0007669"/>
    <property type="project" value="UniProtKB-ARBA"/>
</dbReference>
<evidence type="ECO:0000256" key="1">
    <source>
        <dbReference type="ARBA" id="ARBA00004230"/>
    </source>
</evidence>
<dbReference type="GO" id="GO:0005524">
    <property type="term" value="F:ATP binding"/>
    <property type="evidence" value="ECO:0007669"/>
    <property type="project" value="UniProtKB-KW"/>
</dbReference>
<accession>A0A452HF77</accession>
<dbReference type="FunFam" id="1.10.8.710:FF:000004">
    <property type="entry name" value="Dynein axonemal heavy chain 6"/>
    <property type="match status" value="1"/>
</dbReference>
<keyword evidence="9" id="KW-0833">Ubl conjugation pathway</keyword>
<dbReference type="Gene3D" id="1.10.287.2620">
    <property type="match status" value="1"/>
</dbReference>
<comment type="subunit">
    <text evidence="4">Consists of at least two heavy chains and a number of intermediate and light chains.</text>
</comment>
<dbReference type="GO" id="GO:0051959">
    <property type="term" value="F:dynein light intermediate chain binding"/>
    <property type="evidence" value="ECO:0007669"/>
    <property type="project" value="InterPro"/>
</dbReference>
<dbReference type="Gene3D" id="1.20.140.100">
    <property type="entry name" value="Dynein heavy chain, N-terminal domain 2"/>
    <property type="match status" value="1"/>
</dbReference>
<proteinExistence type="inferred from homology"/>
<evidence type="ECO:0000313" key="23">
    <source>
        <dbReference type="Ensembl" id="ENSGAGP00000013458.1"/>
    </source>
</evidence>
<evidence type="ECO:0000256" key="4">
    <source>
        <dbReference type="ARBA" id="ARBA00011655"/>
    </source>
</evidence>
<dbReference type="InterPro" id="IPR042219">
    <property type="entry name" value="AAA_lid_11_sf"/>
</dbReference>
<dbReference type="InterPro" id="IPR026983">
    <property type="entry name" value="DHC"/>
</dbReference>
<keyword evidence="5" id="KW-0963">Cytoplasm</keyword>
<comment type="similarity">
    <text evidence="3">Belongs to the dynein heavy chain family.</text>
</comment>
<dbReference type="FunFam" id="3.10.490.20:FF:000001">
    <property type="entry name" value="dynein heavy chain 7, axonemal"/>
    <property type="match status" value="1"/>
</dbReference>
<evidence type="ECO:0000313" key="24">
    <source>
        <dbReference type="Proteomes" id="UP000291020"/>
    </source>
</evidence>
<dbReference type="Gene3D" id="1.10.8.1220">
    <property type="match status" value="1"/>
</dbReference>
<dbReference type="Pfam" id="PF18199">
    <property type="entry name" value="Dynein_C"/>
    <property type="match status" value="1"/>
</dbReference>
<keyword evidence="17" id="KW-0966">Cell projection</keyword>
<name>A0A452HF77_9SAUR</name>
<comment type="subcellular location">
    <subcellularLocation>
        <location evidence="1">Cell projection</location>
        <location evidence="1">Cilium</location>
        <location evidence="1">Flagellum</location>
    </subcellularLocation>
    <subcellularLocation>
        <location evidence="2">Cytoplasm</location>
        <location evidence="2">Cytoskeleton</location>
        <location evidence="2">Cilium axoneme</location>
    </subcellularLocation>
</comment>
<dbReference type="InterPro" id="IPR042228">
    <property type="entry name" value="Dynein_linker_3"/>
</dbReference>
<dbReference type="Pfam" id="PF18198">
    <property type="entry name" value="AAA_lid_11"/>
    <property type="match status" value="1"/>
</dbReference>
<dbReference type="InterPro" id="IPR041658">
    <property type="entry name" value="AAA_lid_11"/>
</dbReference>
<keyword evidence="10" id="KW-0067">ATP-binding</keyword>
<dbReference type="Ensembl" id="ENSGAGT00000015403.1">
    <property type="protein sequence ID" value="ENSGAGP00000013458.1"/>
    <property type="gene ID" value="ENSGAGG00000010280.1"/>
</dbReference>
<dbReference type="Gene3D" id="3.20.180.20">
    <property type="entry name" value="Dynein heavy chain, N-terminal domain 2"/>
    <property type="match status" value="1"/>
</dbReference>
<dbReference type="Proteomes" id="UP000291020">
    <property type="component" value="Unassembled WGS sequence"/>
</dbReference>
<dbReference type="FunFam" id="3.40.50.300:FF:005585">
    <property type="entry name" value="Predicted protein"/>
    <property type="match status" value="1"/>
</dbReference>
<dbReference type="InterPro" id="IPR035699">
    <property type="entry name" value="AAA_6"/>
</dbReference>
<dbReference type="Gene3D" id="3.40.50.300">
    <property type="entry name" value="P-loop containing nucleotide triphosphate hydrolases"/>
    <property type="match status" value="5"/>
</dbReference>
<evidence type="ECO:0000256" key="5">
    <source>
        <dbReference type="ARBA" id="ARBA00022490"/>
    </source>
</evidence>
<dbReference type="InterPro" id="IPR043157">
    <property type="entry name" value="Dynein_AAA1S"/>
</dbReference>
<dbReference type="InterPro" id="IPR035706">
    <property type="entry name" value="AAA_9"/>
</dbReference>
<dbReference type="Pfam" id="PF12781">
    <property type="entry name" value="AAA_9"/>
    <property type="match status" value="1"/>
</dbReference>
<evidence type="ECO:0000256" key="7">
    <source>
        <dbReference type="ARBA" id="ARBA00022737"/>
    </source>
</evidence>
<dbReference type="FunFam" id="1.20.140.100:FF:000004">
    <property type="entry name" value="Dynein axonemal heavy chain 6"/>
    <property type="match status" value="1"/>
</dbReference>
<dbReference type="Gene3D" id="1.10.8.710">
    <property type="match status" value="1"/>
</dbReference>
<dbReference type="FunFam" id="3.40.50.300:FF:000362">
    <property type="entry name" value="Dynein, axonemal, heavy chain 6"/>
    <property type="match status" value="1"/>
</dbReference>
<dbReference type="FunFam" id="1.20.58.1120:FF:000005">
    <property type="entry name" value="Dynein, axonemal, heavy chain 12"/>
    <property type="match status" value="1"/>
</dbReference>
<dbReference type="InterPro" id="IPR013602">
    <property type="entry name" value="Dynein_heavy_linker"/>
</dbReference>
<dbReference type="GO" id="GO:0045505">
    <property type="term" value="F:dynein intermediate chain binding"/>
    <property type="evidence" value="ECO:0007669"/>
    <property type="project" value="InterPro"/>
</dbReference>
<keyword evidence="6" id="KW-0493">Microtubule</keyword>
<dbReference type="InterPro" id="IPR027417">
    <property type="entry name" value="P-loop_NTPase"/>
</dbReference>
<evidence type="ECO:0000256" key="19">
    <source>
        <dbReference type="ARBA" id="ARBA00069442"/>
    </source>
</evidence>
<dbReference type="PANTHER" id="PTHR22878:SF70">
    <property type="entry name" value="DYNEIN HEAVY CHAIN 2, AXONEMAL"/>
    <property type="match status" value="1"/>
</dbReference>
<dbReference type="SUPFAM" id="SSF52540">
    <property type="entry name" value="P-loop containing nucleoside triphosphate hydrolases"/>
    <property type="match status" value="4"/>
</dbReference>
<comment type="function">
    <text evidence="18">Force generating protein of respiratory cilia. Produces force towards the minus ends of microtubules. Dynein has ATPase activity; the force-producing power stroke is thought to occur on release of ADP. Involved in sperm motility; implicated in sperm flagellar assembly.</text>
</comment>
<dbReference type="FunFam" id="3.40.50.300:FF:000044">
    <property type="entry name" value="Dynein heavy chain 5, axonemal"/>
    <property type="match status" value="1"/>
</dbReference>
<dbReference type="PANTHER" id="PTHR22878">
    <property type="entry name" value="DYNEIN HEAVY CHAIN 6, AXONEMAL-LIKE-RELATED"/>
    <property type="match status" value="1"/>
</dbReference>
<dbReference type="InterPro" id="IPR041589">
    <property type="entry name" value="DNAH3_AAA_lid_1"/>
</dbReference>
<feature type="coiled-coil region" evidence="20">
    <location>
        <begin position="2770"/>
        <end position="2804"/>
    </location>
</feature>
<dbReference type="Gene3D" id="1.20.920.20">
    <property type="match status" value="1"/>
</dbReference>
<keyword evidence="15" id="KW-0505">Motor protein</keyword>
<dbReference type="FunFam" id="3.40.50.300:FF:000223">
    <property type="entry name" value="Dynein heavy chain 3, axonemal"/>
    <property type="match status" value="1"/>
</dbReference>
<evidence type="ECO:0000256" key="16">
    <source>
        <dbReference type="ARBA" id="ARBA00023212"/>
    </source>
</evidence>
<dbReference type="Pfam" id="PF12780">
    <property type="entry name" value="AAA_8"/>
    <property type="match status" value="1"/>
</dbReference>
<feature type="domain" description="AAA+ ATPase" evidence="22">
    <location>
        <begin position="1909"/>
        <end position="2057"/>
    </location>
</feature>
<dbReference type="InterPro" id="IPR004273">
    <property type="entry name" value="Dynein_heavy_D6_P-loop"/>
</dbReference>
<evidence type="ECO:0000256" key="6">
    <source>
        <dbReference type="ARBA" id="ARBA00022701"/>
    </source>
</evidence>
<evidence type="ECO:0000256" key="18">
    <source>
        <dbReference type="ARBA" id="ARBA00057074"/>
    </source>
</evidence>
<reference evidence="23" key="3">
    <citation type="submission" date="2025-09" db="UniProtKB">
        <authorList>
            <consortium name="Ensembl"/>
        </authorList>
    </citation>
    <scope>IDENTIFICATION</scope>
</reference>
<reference evidence="24" key="1">
    <citation type="journal article" date="2017" name="PLoS ONE">
        <title>The Agassiz's desert tortoise genome provides a resource for the conservation of a threatened species.</title>
        <authorList>
            <person name="Tollis M."/>
            <person name="DeNardo D.F."/>
            <person name="Cornelius J.A."/>
            <person name="Dolby G.A."/>
            <person name="Edwards T."/>
            <person name="Henen B.T."/>
            <person name="Karl A.E."/>
            <person name="Murphy R.W."/>
            <person name="Kusumi K."/>
        </authorList>
    </citation>
    <scope>NUCLEOTIDE SEQUENCE [LARGE SCALE GENOMIC DNA]</scope>
</reference>
<dbReference type="FunFam" id="1.10.8.1220:FF:000001">
    <property type="entry name" value="Dynein axonemal heavy chain 5"/>
    <property type="match status" value="1"/>
</dbReference>
<evidence type="ECO:0000256" key="12">
    <source>
        <dbReference type="ARBA" id="ARBA00023017"/>
    </source>
</evidence>
<dbReference type="InterPro" id="IPR041466">
    <property type="entry name" value="Dynein_AAA5_ext"/>
</dbReference>
<evidence type="ECO:0000256" key="3">
    <source>
        <dbReference type="ARBA" id="ARBA00008887"/>
    </source>
</evidence>
<evidence type="ECO:0000256" key="10">
    <source>
        <dbReference type="ARBA" id="ARBA00022840"/>
    </source>
</evidence>
<dbReference type="STRING" id="38772.ENSGAGP00000013458"/>
<evidence type="ECO:0000256" key="13">
    <source>
        <dbReference type="ARBA" id="ARBA00023054"/>
    </source>
</evidence>
<evidence type="ECO:0000256" key="17">
    <source>
        <dbReference type="ARBA" id="ARBA00023273"/>
    </source>
</evidence>
<dbReference type="FunFam" id="1.10.8.720:FF:000001">
    <property type="entry name" value="dynein heavy chain 7, axonemal"/>
    <property type="match status" value="1"/>
</dbReference>
<feature type="domain" description="AAA+ ATPase" evidence="22">
    <location>
        <begin position="1554"/>
        <end position="1708"/>
    </location>
</feature>
<dbReference type="GO" id="GO:0008569">
    <property type="term" value="F:minus-end-directed microtubule motor activity"/>
    <property type="evidence" value="ECO:0007669"/>
    <property type="project" value="InterPro"/>
</dbReference>
<dbReference type="Pfam" id="PF17857">
    <property type="entry name" value="AAA_lid_1"/>
    <property type="match status" value="1"/>
</dbReference>
<keyword evidence="8" id="KW-0547">Nucleotide-binding</keyword>
<dbReference type="GO" id="GO:0005874">
    <property type="term" value="C:microtubule"/>
    <property type="evidence" value="ECO:0007669"/>
    <property type="project" value="UniProtKB-KW"/>
</dbReference>
<dbReference type="SMART" id="SM00382">
    <property type="entry name" value="AAA"/>
    <property type="match status" value="3"/>
</dbReference>
<dbReference type="FunFam" id="3.40.50.300:FF:002141">
    <property type="entry name" value="Dynein heavy chain"/>
    <property type="match status" value="1"/>
</dbReference>
<dbReference type="Pfam" id="PF12777">
    <property type="entry name" value="MT"/>
    <property type="match status" value="1"/>
</dbReference>
<dbReference type="Pfam" id="PF17852">
    <property type="entry name" value="Dynein_AAA_lid"/>
    <property type="match status" value="1"/>
</dbReference>
<evidence type="ECO:0000256" key="15">
    <source>
        <dbReference type="ARBA" id="ARBA00023175"/>
    </source>
</evidence>
<dbReference type="Pfam" id="PF12774">
    <property type="entry name" value="AAA_6"/>
    <property type="match status" value="1"/>
</dbReference>
<feature type="coiled-coil region" evidence="20">
    <location>
        <begin position="640"/>
        <end position="667"/>
    </location>
</feature>
<dbReference type="CDD" id="cd00009">
    <property type="entry name" value="AAA"/>
    <property type="match status" value="1"/>
</dbReference>
<dbReference type="Gene3D" id="6.10.140.1060">
    <property type="match status" value="1"/>
</dbReference>
<dbReference type="FunFam" id="1.20.920.30:FF:000002">
    <property type="entry name" value="Dynein axonemal heavy chain 3"/>
    <property type="match status" value="1"/>
</dbReference>
<keyword evidence="13 20" id="KW-0175">Coiled coil</keyword>
<dbReference type="InterPro" id="IPR024743">
    <property type="entry name" value="Dynein_HC_stalk"/>
</dbReference>
<dbReference type="FunFam" id="1.20.1270.280:FF:000001">
    <property type="entry name" value="dynein heavy chain 7, axonemal"/>
    <property type="match status" value="1"/>
</dbReference>
<dbReference type="Gene3D" id="1.20.1270.280">
    <property type="match status" value="1"/>
</dbReference>
<dbReference type="Gene3D" id="1.20.58.1120">
    <property type="match status" value="1"/>
</dbReference>
<dbReference type="Gene3D" id="1.10.8.720">
    <property type="entry name" value="Region D6 of dynein motor"/>
    <property type="match status" value="1"/>
</dbReference>
<dbReference type="FunFam" id="1.10.472.130:FF:000011">
    <property type="entry name" value="dynein heavy chain 12, axonemal"/>
    <property type="match status" value="1"/>
</dbReference>
<dbReference type="InterPro" id="IPR043160">
    <property type="entry name" value="Dynein_C_barrel"/>
</dbReference>
<dbReference type="InterPro" id="IPR041228">
    <property type="entry name" value="Dynein_C"/>
</dbReference>
<keyword evidence="11" id="KW-0282">Flagellum</keyword>
<evidence type="ECO:0000256" key="9">
    <source>
        <dbReference type="ARBA" id="ARBA00022786"/>
    </source>
</evidence>
<dbReference type="InterPro" id="IPR024317">
    <property type="entry name" value="Dynein_heavy_chain_D4_dom"/>
</dbReference>
<dbReference type="FunFam" id="3.40.50.300:FF:001112">
    <property type="entry name" value="Dynein heavy chain 12, axonemal"/>
    <property type="match status" value="1"/>
</dbReference>
<feature type="region of interest" description="Disordered" evidence="21">
    <location>
        <begin position="74"/>
        <end position="93"/>
    </location>
</feature>
<keyword evidence="24" id="KW-1185">Reference proteome</keyword>
<sequence length="3966" mass="454580">MSLSNRLTLPTDKEDWNNHLPPILLPMSSTAGVSSSSHNKLLKYRRFKEQQKTLNQIVIDWALKDYKATMEEKYRRVPTPPEPELPSTMNSEQKKRRTNYLFMKKCVESNPVVPIQQQWLTSMLTLVPQSLMEGKDRELLVEELLDEVTKDFEMSMKRCVVRSVLVKPDVKGLEDEKEGPLPVSPLGLDFSRPWHNSFIQARSQILTNLHILHPTLKILLDIGYTTFSKLLIVDLSNFSLKGPIDCESLKNDVSLNCSKTEEKLLNTWYPRVINLFTRKEALEGVKSDKVDSFYNCVATLMSNQLKELLRRTVEAYVKLFDPEDKRWLPLFKMELTFDDEKMEFYPSLQDLEEAILFIVTRIGQTLQNVQTVHSWLAGGATTATLDTELADHVIAWASSTLKRAIQANLESPKEHFERYVERYGWLVDGTADTRIESFEAEEHSFDEYTAFIDEFLSLAKEIMSLPLLAHFPMVRLDCDDLKQGLTDKAKSFANILMERIVANHIAENEKICKEFETMKEHALKVPETTEEMMEMIAYVEKAKTAGIQELLIKIKECQRRMNYLLDVFIFAPEDLALNATVLLWPQKINPIFDEHDDLIEQSKRKGENELLAKREKLILELEKQTRCMEEFTEFSELDRMQQYVTDMRALQKRIQEAEETVTFINKEETLFKWELTEYPVLESLKVNIDPYQKLFVLILKWQRAEKRWMDGAFLDLNGEIMETEVDEFFREIYKMLKVFQQKQKKAELEKKKTLHRRAIVEEKLEEEKKDNPTIIMCSSVMEQIKDFKENIPTVTILCNPGIRTRHWQQMSDIIGYDLTPDSGTTLRKVLKQNLAPYLEQFETISVGASKEFSLEKAMHAMMEIWESVSFHTSIYRETGVRILSAVDEIQTILDDQIVKTQTMRGSPFIKPFEKEIKEWEDRLIRIQETIDEWLKVQAQWLYLEPIFSSEDIMQQMPEEGRLFQTVDRYWRDIMKYCAKDPKVLAATSLTGLLEKLQGCNELLDKIMKGLNAYLEKKRLFFPRFFFLSNDEMLEILSETKDPLRVQPHLKKCFEGIAKLHFLPNLDIQAMYSTEGERVELISTISTSEARGAVEKWLIQVEDIMLKSIHDVIAESRLAYPETERKQWVLEWPGQVVLCVSQMFWTSEVHEAICNGPKGLQDYYNTLQLQLNDIVELVRGKLSKQTRTTLGALVTIDVHARDVVMEMIESDVKNETDFQWLAQLRYYWEYENARVRIINCNVKYAYEYLGNSPRLVITPLTDRCYRTLIGAFYLNLGGAPEGPAGTGKTETTKDLAKALAVQCVVFNCSDGLDYLAMGKFFKGLASSGAWACFDEFNRIELEVLSVVAQQILCIQRAIQMKMETFLFEGTELKLNPNCFVAITMNPGYAGRSELPDNLKVLFRTVAMMVPNYALIAEISLYSYGFLNAKPLSVKIVMTYRLCSEQLSSQFHYDYGMRAVKAVLVAAGNLKLKFPQENEDILLLRSIKDVNEPKFLSHDIPLFMGITSDLFPGVKLPEADYNDFLECSNECCVINNIQPVKVFIEKMIQTYEMMIVRHGFMLVGEPFSGKTKVLQLLADTLTLMNERGYGEEEKVIFRTVNPKSITMGQLFGQFDMVSHEWTDGIVANTFREFALAETSERKWVVFDGPIDTLWIESMNTVLDDNKKLCLMSGEIIQMSPQMSLIFETMDLSQASPATVSRCGMIYLEPLQLGWMPLVTSWLNSLPEPLRQKEQQDLLQELFNWLIPPALRFRKQQCKELVPTSNSNAVVSLSRLFEMLLCQTVQQDPTNKNIRTWIMACFAFSMVWSIGGTCDSDSQVLFDIFMRDILAGKSEAHPVPAAVGKWDCLFDEKGLVYDYMYELKGKGHWVHWNEAIKSIKYSDDKNVKIQDLIVPTMDTVRYTYLMDLCITHGKPLLFVGPTGTGKSAYVKDKLMNNLEKERYFPFFINFSARTSANQIQNIIMARLDKRRKGVFGPPMGKKCVIFVDDMNMPALEKYGAQPPIELLRQFFDHGIWYDLKDTNKITLVDVQLIAAMGPPGGGRNPVTSRFLRHFNICTINSFSDETMVRIFSTIVAFYLRNNEFTPEFFTIGNQIVSGTMEVYKKAMKNLLPTPAKSHYTFNLRDFSRVVQGCLLVKKDSVESKHTMIRLFVHEVFRVFYDRLVDDTDRAWLFGIMRDIVKDHFKESFDIVFAHLRQGNAPVTEEDMRSLVFGDYMNPDLEGDERLYIEIPSVQQFSDVVEQCLEEYNQTHKTRMNLVIFRYVLEHLSRISRILKQSGGNALLVGMGGSGRQSLTRLATAMAKMYVFQPEISKSYGMNEWREDLKNLLKSAGMKGLKTVFIITDTQIKEEAFLEDIDSVLNTGEVPNLFAADEKQDIMEGVRAIAQAGSKHDELSPLALFAYFVNRCKENLHVVVAFSPIGDAFRNRLRQFPSLINCCTIDWFQPWPEDALERVANKFLETLQLTDNERQEVVPICKHFHTSVLSLSEKFLETLRRHNYVTPASYLELIAAFQQLLTQKRDTVMKAKKGYTNGLDKLAFAESQVGEMKQELVDLQPKLEAAKVDNANMMKIIEKESAEVEAKSKTVKIDEEIATEKAAEAQELKNECESDLAEAIPALEAALSALDTLKPADITIVKSMKNPPSGVKLVMAAICVMKDIKPERITDPTGIGGKVLDYWGPSKKVLGDMNFLKDLREYDKDNIPVTVMQKIRSEYLTNPEFDPPKVAKASSAAEGLCKWIMAMEVYDRVAKVVAPKKARLGEAQQSLAETMALLNQKRTELAAVENHLEKLQQTFAEKTEEKARLEFQVDLCAKKLERAEKLIGGLGGEKSRWCNAANDLQNTYDNLTGDVLISAGVIAYLGAFTSAFRQACTKGWSKLCKDKNIPCSENFSLSKTLGDPIKIRAWNIAGLPTDNFSVDNGVIVDNSRRWPLMIDPQGQANKWIKNSEKENQLSVIKFTDTDYMRTLENCIQFGTPLLLENVGEELDPSLEPLLLRQTFKQGGMDCIRLGETIIEYSSDFKFFITTKLRNPHYMPELATKVSLLNFMITPEGLEDQLLGIVVAKERPELEEERNALILQSAANKKQLKEIEKRILETLQSSEGNILEDESAIMILDSAKIMSNEITKKQQVAEKTEIKIAESREGYRPIAKHSSVLFFSIADLANIDPMYQYSLSWFVNLYINSIHDSNKSKILEKRLRYLNDHFTYNLYCNVCRSLFEKDKLLFSFLLCCNLLMDRKGIEHQEFMFLLTGGVGLKNKYKNPDPSWLQDKSWDELCRASDFSAFRGLRSHISENASEWRKIYDSKEPHNVPLPKPWDKTLNELQKMIILRCLRSDKISPAITIFVTDKLGKKFVEPPPFDLTKSYLDSNSTIPLIFVLSPGADPMSNLLKFANDKNVVGNKFQAISLGQGQGPIATKMIREGMEEGTWVCLQNCHLAVSWMPMLEKICEEFNSDTCHPFFRLWLTSYPSPKFPVTILQNGVKMTNESPTGLRLNLLQSYLSDPVSDPVFFSGCPGKEQTWEKLLFGVCFFHALVQERKKFGPLGWNIPYGFNESDLRISIRQLQLFINEYDHVPFEAISYLTGECNYGGRVTDDWDRRLLMTMLDDFYNPDIIENPRFTFSPSGNYYAPPKGTYEDYIEFIKNLPFSQQPEVFGLHENVDISKDLQQTKVLFESLILTQGGGTQGGSSGGSDSTLYEIADDILIKLPNDFDIETSLHKYPVRYEESMNTVLVQEMERFNNLLRTIRITLINLKKAIKGLVVMDSELEALSGSLLVGKVAENWANRSYPSLKPLGSYILDFLARLKFLQDWYELGKPSVFWLSGFYFTQAFLTGAMQNYARKYTIPIDLLGYEFQVIPKDTSDSAPEDGVYIHGLFLDGARWDRTNGILAEQHPKLLFDLMPIIWIKPTKKSDIKKSTAYICPLYKTSERKGTLSTTGHSTNFVIALLLETDKPVQHWIKRGVALLCQLDD</sequence>
<keyword evidence="12" id="KW-0243">Dynein</keyword>
<organism evidence="23 24">
    <name type="scientific">Gopherus agassizii</name>
    <name type="common">Agassiz's desert tortoise</name>
    <dbReference type="NCBI Taxonomy" id="38772"/>
    <lineage>
        <taxon>Eukaryota</taxon>
        <taxon>Metazoa</taxon>
        <taxon>Chordata</taxon>
        <taxon>Craniata</taxon>
        <taxon>Vertebrata</taxon>
        <taxon>Euteleostomi</taxon>
        <taxon>Archelosauria</taxon>
        <taxon>Testudinata</taxon>
        <taxon>Testudines</taxon>
        <taxon>Cryptodira</taxon>
        <taxon>Durocryptodira</taxon>
        <taxon>Testudinoidea</taxon>
        <taxon>Testudinidae</taxon>
        <taxon>Gopherus</taxon>
    </lineage>
</organism>
<dbReference type="GO" id="GO:0005858">
    <property type="term" value="C:axonemal dynein complex"/>
    <property type="evidence" value="ECO:0007669"/>
    <property type="project" value="UniProtKB-ARBA"/>
</dbReference>
<evidence type="ECO:0000256" key="14">
    <source>
        <dbReference type="ARBA" id="ARBA00023069"/>
    </source>
</evidence>
<dbReference type="Gene3D" id="3.10.490.20">
    <property type="match status" value="1"/>
</dbReference>
<evidence type="ECO:0000256" key="21">
    <source>
        <dbReference type="SAM" id="MobiDB-lite"/>
    </source>
</evidence>
<evidence type="ECO:0000259" key="22">
    <source>
        <dbReference type="SMART" id="SM00382"/>
    </source>
</evidence>
<keyword evidence="7" id="KW-0677">Repeat</keyword>
<dbReference type="Gene3D" id="1.20.920.30">
    <property type="match status" value="1"/>
</dbReference>
<reference evidence="23" key="2">
    <citation type="submission" date="2025-08" db="UniProtKB">
        <authorList>
            <consortium name="Ensembl"/>
        </authorList>
    </citation>
    <scope>IDENTIFICATION</scope>
</reference>
<evidence type="ECO:0000256" key="8">
    <source>
        <dbReference type="ARBA" id="ARBA00022741"/>
    </source>
</evidence>
<dbReference type="Pfam" id="PF12775">
    <property type="entry name" value="AAA_7"/>
    <property type="match status" value="1"/>
</dbReference>
<evidence type="ECO:0000256" key="2">
    <source>
        <dbReference type="ARBA" id="ARBA00004430"/>
    </source>
</evidence>
<dbReference type="FunFam" id="3.20.180.20:FF:000003">
    <property type="entry name" value="Dynein heavy chain 12, axonemal"/>
    <property type="match status" value="1"/>
</dbReference>
<dbReference type="FunFam" id="1.20.920.20:FF:000006">
    <property type="entry name" value="Dynein, axonemal, heavy chain 6"/>
    <property type="match status" value="1"/>
</dbReference>
<keyword evidence="16" id="KW-0206">Cytoskeleton</keyword>
<protein>
    <recommendedName>
        <fullName evidence="19">Dynein axonemal heavy chain 12</fullName>
    </recommendedName>
</protein>
<dbReference type="InterPro" id="IPR042222">
    <property type="entry name" value="Dynein_2_N"/>
</dbReference>